<organism evidence="5 6">
    <name type="scientific">Drosophila busckii</name>
    <name type="common">Fruit fly</name>
    <dbReference type="NCBI Taxonomy" id="30019"/>
    <lineage>
        <taxon>Eukaryota</taxon>
        <taxon>Metazoa</taxon>
        <taxon>Ecdysozoa</taxon>
        <taxon>Arthropoda</taxon>
        <taxon>Hexapoda</taxon>
        <taxon>Insecta</taxon>
        <taxon>Pterygota</taxon>
        <taxon>Neoptera</taxon>
        <taxon>Endopterygota</taxon>
        <taxon>Diptera</taxon>
        <taxon>Brachycera</taxon>
        <taxon>Muscomorpha</taxon>
        <taxon>Ephydroidea</taxon>
        <taxon>Drosophilidae</taxon>
        <taxon>Drosophila</taxon>
    </lineage>
</organism>
<dbReference type="PANTHER" id="PTHR10380">
    <property type="entry name" value="CUTICLE PROTEIN"/>
    <property type="match status" value="1"/>
</dbReference>
<evidence type="ECO:0000256" key="1">
    <source>
        <dbReference type="ARBA" id="ARBA00022460"/>
    </source>
</evidence>
<keyword evidence="6" id="KW-1185">Reference proteome</keyword>
<protein>
    <submittedName>
        <fullName evidence="5">Maker25</fullName>
    </submittedName>
</protein>
<accession>A0A0M4ETQ0</accession>
<dbReference type="InterPro" id="IPR000618">
    <property type="entry name" value="Insect_cuticle"/>
</dbReference>
<dbReference type="InterPro" id="IPR050468">
    <property type="entry name" value="Cuticle_Struct_Prot"/>
</dbReference>
<dbReference type="Pfam" id="PF00379">
    <property type="entry name" value="Chitin_bind_4"/>
    <property type="match status" value="1"/>
</dbReference>
<dbReference type="AlphaFoldDB" id="A0A0M4ETQ0"/>
<evidence type="ECO:0000313" key="5">
    <source>
        <dbReference type="EMBL" id="ALC40925.1"/>
    </source>
</evidence>
<dbReference type="PROSITE" id="PS00233">
    <property type="entry name" value="CHIT_BIND_RR_1"/>
    <property type="match status" value="1"/>
</dbReference>
<reference evidence="5 6" key="1">
    <citation type="submission" date="2015-08" db="EMBL/GenBank/DDBJ databases">
        <title>Ancestral chromatin configuration constrains chromatin evolution on differentiating sex chromosomes in Drosophila.</title>
        <authorList>
            <person name="Zhou Q."/>
            <person name="Bachtrog D."/>
        </authorList>
    </citation>
    <scope>NUCLEOTIDE SEQUENCE [LARGE SCALE GENOMIC DNA]</scope>
    <source>
        <tissue evidence="5">Whole larvae</tissue>
    </source>
</reference>
<dbReference type="STRING" id="30019.A0A0M4ETQ0"/>
<sequence>MFKALMICAVLGFAAAVSPVHPVPIHPVPVHPVHPVHPVPVHPVPVHPVHPAPHPHPAPAHHAVVGRAEDVHAEVTSRKDDVRADGFDTGFETSNHIQQAASGDVHGNIHGSFGWISPEGQHVTISYVANEHGYQPTGDAVPAIPEAIVRSLAWNEAHPHGAEPHHNPHPHPIGHTVHH</sequence>
<dbReference type="GO" id="GO:0008010">
    <property type="term" value="F:structural constituent of chitin-based larval cuticle"/>
    <property type="evidence" value="ECO:0007669"/>
    <property type="project" value="TreeGrafter"/>
</dbReference>
<keyword evidence="4" id="KW-0732">Signal</keyword>
<dbReference type="OrthoDB" id="6343684at2759"/>
<dbReference type="InterPro" id="IPR031311">
    <property type="entry name" value="CHIT_BIND_RR_consensus"/>
</dbReference>
<dbReference type="GO" id="GO:0062129">
    <property type="term" value="C:chitin-based extracellular matrix"/>
    <property type="evidence" value="ECO:0007669"/>
    <property type="project" value="TreeGrafter"/>
</dbReference>
<keyword evidence="1 2" id="KW-0193">Cuticle</keyword>
<dbReference type="EMBL" id="CP012524">
    <property type="protein sequence ID" value="ALC40925.1"/>
    <property type="molecule type" value="Genomic_DNA"/>
</dbReference>
<evidence type="ECO:0000256" key="4">
    <source>
        <dbReference type="SAM" id="SignalP"/>
    </source>
</evidence>
<feature type="chain" id="PRO_5005793871" evidence="4">
    <location>
        <begin position="17"/>
        <end position="179"/>
    </location>
</feature>
<feature type="signal peptide" evidence="4">
    <location>
        <begin position="1"/>
        <end position="16"/>
    </location>
</feature>
<feature type="region of interest" description="Disordered" evidence="3">
    <location>
        <begin position="158"/>
        <end position="179"/>
    </location>
</feature>
<proteinExistence type="predicted"/>
<gene>
    <name evidence="5" type="ORF">Dbus_chr2Rg504</name>
</gene>
<name>A0A0M4ETQ0_DROBS</name>
<dbReference type="PANTHER" id="PTHR10380:SF237">
    <property type="entry name" value="CUTICULAR PROTEIN 65AU, ISOFORM A-RELATED"/>
    <property type="match status" value="1"/>
</dbReference>
<dbReference type="OMA" id="QHVTISY"/>
<dbReference type="Proteomes" id="UP000494163">
    <property type="component" value="Chromosome 2R"/>
</dbReference>
<evidence type="ECO:0000256" key="3">
    <source>
        <dbReference type="SAM" id="MobiDB-lite"/>
    </source>
</evidence>
<dbReference type="PROSITE" id="PS51155">
    <property type="entry name" value="CHIT_BIND_RR_2"/>
    <property type="match status" value="1"/>
</dbReference>
<evidence type="ECO:0000313" key="6">
    <source>
        <dbReference type="Proteomes" id="UP000494163"/>
    </source>
</evidence>
<evidence type="ECO:0000256" key="2">
    <source>
        <dbReference type="PROSITE-ProRule" id="PRU00497"/>
    </source>
</evidence>